<accession>A0A9N9JUI6</accession>
<dbReference type="GO" id="GO:0016020">
    <property type="term" value="C:membrane"/>
    <property type="evidence" value="ECO:0007669"/>
    <property type="project" value="UniProtKB-SubCell"/>
</dbReference>
<keyword evidence="9" id="KW-1185">Reference proteome</keyword>
<sequence>DDDYIGKAPIEICEIMPFIHIPICLQAKDLIQFVGVFMALVVTSAGISAGSSTFGYEKVVYWRDTSAGMRTIPYFLAKIIANIPRLIIAALVFSLAFIIFYSNRASFLQIYIIVLIIYINAWAMGYFISVIVPKEKISLFGIGFALAWAPRWAIEAFYLKELEPRPWDEIKTEPLRHTYSFDNYTQCLLNILSIALGWAVLAFFAI</sequence>
<evidence type="ECO:0000259" key="7">
    <source>
        <dbReference type="Pfam" id="PF01061"/>
    </source>
</evidence>
<feature type="transmembrane region" description="Helical" evidence="6">
    <location>
        <begin position="139"/>
        <end position="159"/>
    </location>
</feature>
<name>A0A9N9JUI6_9GLOM</name>
<evidence type="ECO:0000256" key="6">
    <source>
        <dbReference type="SAM" id="Phobius"/>
    </source>
</evidence>
<comment type="caution">
    <text evidence="8">The sequence shown here is derived from an EMBL/GenBank/DDBJ whole genome shotgun (WGS) entry which is preliminary data.</text>
</comment>
<reference evidence="8" key="1">
    <citation type="submission" date="2021-06" db="EMBL/GenBank/DDBJ databases">
        <authorList>
            <person name="Kallberg Y."/>
            <person name="Tangrot J."/>
            <person name="Rosling A."/>
        </authorList>
    </citation>
    <scope>NUCLEOTIDE SEQUENCE</scope>
    <source>
        <strain evidence="8">MA453B</strain>
    </source>
</reference>
<dbReference type="Pfam" id="PF01061">
    <property type="entry name" value="ABC2_membrane"/>
    <property type="match status" value="1"/>
</dbReference>
<evidence type="ECO:0000256" key="2">
    <source>
        <dbReference type="ARBA" id="ARBA00022448"/>
    </source>
</evidence>
<gene>
    <name evidence="8" type="ORF">DERYTH_LOCUS22799</name>
</gene>
<dbReference type="EMBL" id="CAJVPY010032663">
    <property type="protein sequence ID" value="CAG8798030.1"/>
    <property type="molecule type" value="Genomic_DNA"/>
</dbReference>
<evidence type="ECO:0000256" key="1">
    <source>
        <dbReference type="ARBA" id="ARBA00004141"/>
    </source>
</evidence>
<comment type="subcellular location">
    <subcellularLocation>
        <location evidence="1">Membrane</location>
        <topology evidence="1">Multi-pass membrane protein</topology>
    </subcellularLocation>
</comment>
<dbReference type="OrthoDB" id="66620at2759"/>
<feature type="non-terminal residue" evidence="8">
    <location>
        <position position="1"/>
    </location>
</feature>
<evidence type="ECO:0000256" key="4">
    <source>
        <dbReference type="ARBA" id="ARBA00022989"/>
    </source>
</evidence>
<feature type="non-terminal residue" evidence="8">
    <location>
        <position position="206"/>
    </location>
</feature>
<feature type="transmembrane region" description="Helical" evidence="6">
    <location>
        <begin position="30"/>
        <end position="54"/>
    </location>
</feature>
<dbReference type="GO" id="GO:0140359">
    <property type="term" value="F:ABC-type transporter activity"/>
    <property type="evidence" value="ECO:0007669"/>
    <property type="project" value="InterPro"/>
</dbReference>
<evidence type="ECO:0000256" key="5">
    <source>
        <dbReference type="ARBA" id="ARBA00023136"/>
    </source>
</evidence>
<feature type="domain" description="ABC-2 type transporter transmembrane" evidence="7">
    <location>
        <begin position="26"/>
        <end position="145"/>
    </location>
</feature>
<dbReference type="PANTHER" id="PTHR48041">
    <property type="entry name" value="ABC TRANSPORTER G FAMILY MEMBER 28"/>
    <property type="match status" value="1"/>
</dbReference>
<feature type="transmembrane region" description="Helical" evidence="6">
    <location>
        <begin position="75"/>
        <end position="101"/>
    </location>
</feature>
<dbReference type="PANTHER" id="PTHR48041:SF91">
    <property type="entry name" value="ABC TRANSPORTER G FAMILY MEMBER 28"/>
    <property type="match status" value="1"/>
</dbReference>
<keyword evidence="3 6" id="KW-0812">Transmembrane</keyword>
<evidence type="ECO:0000313" key="9">
    <source>
        <dbReference type="Proteomes" id="UP000789405"/>
    </source>
</evidence>
<keyword evidence="2" id="KW-0813">Transport</keyword>
<organism evidence="8 9">
    <name type="scientific">Dentiscutata erythropus</name>
    <dbReference type="NCBI Taxonomy" id="1348616"/>
    <lineage>
        <taxon>Eukaryota</taxon>
        <taxon>Fungi</taxon>
        <taxon>Fungi incertae sedis</taxon>
        <taxon>Mucoromycota</taxon>
        <taxon>Glomeromycotina</taxon>
        <taxon>Glomeromycetes</taxon>
        <taxon>Diversisporales</taxon>
        <taxon>Gigasporaceae</taxon>
        <taxon>Dentiscutata</taxon>
    </lineage>
</organism>
<feature type="transmembrane region" description="Helical" evidence="6">
    <location>
        <begin position="183"/>
        <end position="205"/>
    </location>
</feature>
<dbReference type="InterPro" id="IPR050352">
    <property type="entry name" value="ABCG_transporters"/>
</dbReference>
<protein>
    <submittedName>
        <fullName evidence="8">17475_t:CDS:1</fullName>
    </submittedName>
</protein>
<keyword evidence="5 6" id="KW-0472">Membrane</keyword>
<keyword evidence="4 6" id="KW-1133">Transmembrane helix</keyword>
<dbReference type="Proteomes" id="UP000789405">
    <property type="component" value="Unassembled WGS sequence"/>
</dbReference>
<proteinExistence type="predicted"/>
<dbReference type="InterPro" id="IPR013525">
    <property type="entry name" value="ABC2_TM"/>
</dbReference>
<feature type="transmembrane region" description="Helical" evidence="6">
    <location>
        <begin position="107"/>
        <end position="132"/>
    </location>
</feature>
<evidence type="ECO:0000313" key="8">
    <source>
        <dbReference type="EMBL" id="CAG8798030.1"/>
    </source>
</evidence>
<dbReference type="AlphaFoldDB" id="A0A9N9JUI6"/>
<evidence type="ECO:0000256" key="3">
    <source>
        <dbReference type="ARBA" id="ARBA00022692"/>
    </source>
</evidence>